<dbReference type="AlphaFoldDB" id="A0A844ZJG9"/>
<evidence type="ECO:0000256" key="1">
    <source>
        <dbReference type="SAM" id="Phobius"/>
    </source>
</evidence>
<sequence>MATLPASTGSRWVKWIGAFALGGAILAVLIAVTSLTLARYDMIDKLSGFIGFMMLLNPARALAVIAAIGLLLAFVRKTGPKWQSATALVLSGGLLVVIYYAVILPAGEAPPLHDITTDVDDPPQFQTLELRADNLIPFQSEEEWRAAHRTGYPDIGPVVIDKSPSEVLANARALAEGNGWDIASIDIPAGHMEATAYAGYLRFRDDVIVEVTPIDDGSTRVDMRSVSRVGLSDLGYNAKRIEAFLAELQTL</sequence>
<accession>A0A844ZJG9</accession>
<keyword evidence="3" id="KW-1185">Reference proteome</keyword>
<organism evidence="2 3">
    <name type="scientific">Alteraurantiacibacter aestuarii</name>
    <dbReference type="NCBI Taxonomy" id="650004"/>
    <lineage>
        <taxon>Bacteria</taxon>
        <taxon>Pseudomonadati</taxon>
        <taxon>Pseudomonadota</taxon>
        <taxon>Alphaproteobacteria</taxon>
        <taxon>Sphingomonadales</taxon>
        <taxon>Erythrobacteraceae</taxon>
        <taxon>Alteraurantiacibacter</taxon>
    </lineage>
</organism>
<dbReference type="InterPro" id="IPR010865">
    <property type="entry name" value="DUF1499"/>
</dbReference>
<keyword evidence="1" id="KW-0812">Transmembrane</keyword>
<dbReference type="RefSeq" id="WP_160589877.1">
    <property type="nucleotide sequence ID" value="NZ_BAAAFP010000002.1"/>
</dbReference>
<feature type="transmembrane region" description="Helical" evidence="1">
    <location>
        <begin position="49"/>
        <end position="75"/>
    </location>
</feature>
<dbReference type="Pfam" id="PF07386">
    <property type="entry name" value="DUF1499"/>
    <property type="match status" value="1"/>
</dbReference>
<reference evidence="2 3" key="1">
    <citation type="submission" date="2019-12" db="EMBL/GenBank/DDBJ databases">
        <title>Genomic-based taxomic classification of the family Erythrobacteraceae.</title>
        <authorList>
            <person name="Xu L."/>
        </authorList>
    </citation>
    <scope>NUCLEOTIDE SEQUENCE [LARGE SCALE GENOMIC DNA]</scope>
    <source>
        <strain evidence="2 3">JCM 16339</strain>
    </source>
</reference>
<dbReference type="EMBL" id="WTYY01000002">
    <property type="protein sequence ID" value="MXO87935.1"/>
    <property type="molecule type" value="Genomic_DNA"/>
</dbReference>
<proteinExistence type="predicted"/>
<evidence type="ECO:0000313" key="3">
    <source>
        <dbReference type="Proteomes" id="UP000435243"/>
    </source>
</evidence>
<comment type="caution">
    <text evidence="2">The sequence shown here is derived from an EMBL/GenBank/DDBJ whole genome shotgun (WGS) entry which is preliminary data.</text>
</comment>
<dbReference type="Proteomes" id="UP000435243">
    <property type="component" value="Unassembled WGS sequence"/>
</dbReference>
<evidence type="ECO:0000313" key="2">
    <source>
        <dbReference type="EMBL" id="MXO87935.1"/>
    </source>
</evidence>
<gene>
    <name evidence="2" type="ORF">GRI32_04185</name>
</gene>
<dbReference type="OrthoDB" id="1523552at2"/>
<keyword evidence="1" id="KW-0472">Membrane</keyword>
<protein>
    <submittedName>
        <fullName evidence="2">DUF1499 domain-containing protein</fullName>
    </submittedName>
</protein>
<feature type="transmembrane region" description="Helical" evidence="1">
    <location>
        <begin position="12"/>
        <end position="37"/>
    </location>
</feature>
<name>A0A844ZJG9_9SPHN</name>
<feature type="transmembrane region" description="Helical" evidence="1">
    <location>
        <begin position="87"/>
        <end position="107"/>
    </location>
</feature>
<keyword evidence="1" id="KW-1133">Transmembrane helix</keyword>